<keyword evidence="15" id="KW-0175">Coiled coil</keyword>
<dbReference type="InterPro" id="IPR001789">
    <property type="entry name" value="Sig_transdc_resp-reg_receiver"/>
</dbReference>
<evidence type="ECO:0000256" key="4">
    <source>
        <dbReference type="ARBA" id="ARBA00022553"/>
    </source>
</evidence>
<dbReference type="CDD" id="cd17546">
    <property type="entry name" value="REC_hyHK_CKI1_RcsC-like"/>
    <property type="match status" value="1"/>
</dbReference>
<dbReference type="SUPFAM" id="SSF52172">
    <property type="entry name" value="CheY-like"/>
    <property type="match status" value="1"/>
</dbReference>
<dbReference type="PANTHER" id="PTHR43547">
    <property type="entry name" value="TWO-COMPONENT HISTIDINE KINASE"/>
    <property type="match status" value="1"/>
</dbReference>
<dbReference type="SMART" id="SM00448">
    <property type="entry name" value="REC"/>
    <property type="match status" value="1"/>
</dbReference>
<dbReference type="InterPro" id="IPR011110">
    <property type="entry name" value="Reg_prop"/>
</dbReference>
<dbReference type="SUPFAM" id="SSF47384">
    <property type="entry name" value="Homodimeric domain of signal transducing histidine kinase"/>
    <property type="match status" value="1"/>
</dbReference>
<keyword evidence="12" id="KW-0472">Membrane</keyword>
<dbReference type="Pfam" id="PF07494">
    <property type="entry name" value="Reg_prop"/>
    <property type="match status" value="4"/>
</dbReference>
<dbReference type="PROSITE" id="PS50110">
    <property type="entry name" value="RESPONSE_REGULATORY"/>
    <property type="match status" value="1"/>
</dbReference>
<dbReference type="InterPro" id="IPR004358">
    <property type="entry name" value="Sig_transdc_His_kin-like_C"/>
</dbReference>
<feature type="domain" description="Histidine kinase" evidence="16">
    <location>
        <begin position="804"/>
        <end position="1027"/>
    </location>
</feature>
<dbReference type="Gene3D" id="1.10.287.130">
    <property type="match status" value="1"/>
</dbReference>
<dbReference type="InterPro" id="IPR005467">
    <property type="entry name" value="His_kinase_dom"/>
</dbReference>
<dbReference type="CDD" id="cd16922">
    <property type="entry name" value="HATPase_EvgS-ArcB-TorS-like"/>
    <property type="match status" value="1"/>
</dbReference>
<dbReference type="Pfam" id="PF00512">
    <property type="entry name" value="HisKA"/>
    <property type="match status" value="1"/>
</dbReference>
<dbReference type="InterPro" id="IPR011123">
    <property type="entry name" value="Y_Y_Y"/>
</dbReference>
<dbReference type="Gene3D" id="3.40.50.2300">
    <property type="match status" value="1"/>
</dbReference>
<sequence>MWFVSQEGLNRYNGHELENYRYSAANPHTLSSDNVTHITEDINGRIWVSTIGGGLNQYHPVKNTFSALTSDGSNTSVFSNNIYTVFADKSGRIWLGYENAFSSYDPKLNQFKHFFPNGNDIPALGEVRSFAESSDGAIWVATTASGILRVLPGNHSIKVIKSAKNSEKSPVSNTFLKLLADDNGYIWASSLESGLSVIDSSTLEVNNYKHTGTDLNSLSSNKTYDVFQDNAKNIWVGTQEGLNLFDPITETFSRYSISNSQLPDNRIYSVFQSRDGQYWIGTYNGLASGAIALFPKFDSANNNLASDSVNAFAETGDGSFWVGTDEGLNRLRSGHQTFEWINEYTYPGISSSIVMSLLGEDSILWVGTFNGGLNRIDLDTNEVTVFRHSPIKKNSIAANGITSIVRASDGKLYAGTFGGGLSILDENSGSFTNLTHNPLDANSISSNRVIALFEDSLGIIWVGTESGLNKLEPGAKRFTRIFSKRGDSDGISNDMVWAFFEDENQDLWLGTNGGGLNRWQLEDRARGIEKFEHYAENVSLPSSHIYGIQSGTHGNLWLSHNSGVTKLNPITENIKHYGVRDGLQDTEFNMGASFKSKGGQIYFGGNHGYNQIDTKTLPTAKPPPQVSISDIRVMNIRRELGESYSNISELTLGYQDKMVSIEFFAADYSNPDLIQYAYKLEGINPDWVISDSSRVATFTTLPSGNYRLRLAAASPDGTWNWNGASLPIVVNPPPWRSLPAYFIYLGLISVAIFLLVSRQKRASLQAKQRQEELERKVSERTVDLEKARKTAEEANQAKSKFLATMSHEIRTPMHGMIGMTDLLLHTKLTDQQKMFAEAAHRSGESLLKLINEILDYSKVEAAKVELDVTEFCLPKLIEETCYLQAEPARKKGLSLNNIIDNLTPELSYGDPTKLRQIVINLLNNAIKFTHNGHINVRVSTRINNKNRKIGTTSIVVEDTGIGMDSETISKIFDPFIQADASTTREYGGTGLGLSISRHYVELMGGTIAVTSEPEKGTAINLTIPFGIKKNHIKQPDMAGKNSSIYCKDIYRSEMIATHLVRLGLNVESYSSFDKFINDASQFEILVVDFSSLQSTQQCSHALNDIKNAVLITPIDQTSVADEFSRFPIVGAPISSDSIHEALTLASSIDTQPLKIQPAIKNSPTKSIRILVAEDVETNQRIAKEMIQMFGHEVSLANNGKEAVRSYIENLPDLVFMDCQMPIMDGYEAARSIRDHESKKNLPRTPIVALTAGSSKDEEFAAEDAGMDLFVTKPFTTEDLNKVFHQFLGTSLQNTPMLSQSFPTSTSIKSNTGQSLVRGVILLSAIENIREVERQTGNQILPAIFDGFISQMNEKVDELYIHDGTNDLEAIYKTAHAIKSMSANIGAERVRSIAADIERKGRSRENAPYKSLIVELEDEYKVFVEEFCAEFSLKKVS</sequence>
<evidence type="ECO:0000256" key="13">
    <source>
        <dbReference type="PROSITE-ProRule" id="PRU00110"/>
    </source>
</evidence>
<comment type="catalytic activity">
    <reaction evidence="1">
        <text>ATP + protein L-histidine = ADP + protein N-phospho-L-histidine.</text>
        <dbReference type="EC" id="2.7.13.3"/>
    </reaction>
</comment>
<dbReference type="CDD" id="cd00082">
    <property type="entry name" value="HisKA"/>
    <property type="match status" value="1"/>
</dbReference>
<dbReference type="InterPro" id="IPR036890">
    <property type="entry name" value="HATPase_C_sf"/>
</dbReference>
<dbReference type="EC" id="2.7.13.3" evidence="3"/>
<keyword evidence="5" id="KW-0808">Transferase</keyword>
<proteinExistence type="predicted"/>
<evidence type="ECO:0000313" key="19">
    <source>
        <dbReference type="EMBL" id="MBN7795125.1"/>
    </source>
</evidence>
<comment type="caution">
    <text evidence="19">The sequence shown here is derived from an EMBL/GenBank/DDBJ whole genome shotgun (WGS) entry which is preliminary data.</text>
</comment>
<dbReference type="Gene3D" id="2.60.40.10">
    <property type="entry name" value="Immunoglobulins"/>
    <property type="match status" value="1"/>
</dbReference>
<keyword evidence="9" id="KW-0067">ATP-binding</keyword>
<dbReference type="PRINTS" id="PR00344">
    <property type="entry name" value="BCTRLSENSOR"/>
</dbReference>
<dbReference type="GO" id="GO:0005524">
    <property type="term" value="F:ATP binding"/>
    <property type="evidence" value="ECO:0007669"/>
    <property type="project" value="UniProtKB-KW"/>
</dbReference>
<evidence type="ECO:0000256" key="8">
    <source>
        <dbReference type="ARBA" id="ARBA00022777"/>
    </source>
</evidence>
<evidence type="ECO:0000259" key="18">
    <source>
        <dbReference type="PROSITE" id="PS50894"/>
    </source>
</evidence>
<evidence type="ECO:0000256" key="3">
    <source>
        <dbReference type="ARBA" id="ARBA00012438"/>
    </source>
</evidence>
<keyword evidence="7" id="KW-0547">Nucleotide-binding</keyword>
<evidence type="ECO:0000256" key="9">
    <source>
        <dbReference type="ARBA" id="ARBA00022840"/>
    </source>
</evidence>
<dbReference type="InterPro" id="IPR013783">
    <property type="entry name" value="Ig-like_fold"/>
</dbReference>
<dbReference type="GO" id="GO:0000155">
    <property type="term" value="F:phosphorelay sensor kinase activity"/>
    <property type="evidence" value="ECO:0007669"/>
    <property type="project" value="InterPro"/>
</dbReference>
<dbReference type="Pfam" id="PF01627">
    <property type="entry name" value="Hpt"/>
    <property type="match status" value="1"/>
</dbReference>
<dbReference type="InterPro" id="IPR003594">
    <property type="entry name" value="HATPase_dom"/>
</dbReference>
<dbReference type="PROSITE" id="PS50109">
    <property type="entry name" value="HIS_KIN"/>
    <property type="match status" value="1"/>
</dbReference>
<dbReference type="Gene3D" id="2.130.10.10">
    <property type="entry name" value="YVTN repeat-like/Quinoprotein amine dehydrogenase"/>
    <property type="match status" value="2"/>
</dbReference>
<dbReference type="GO" id="GO:0016020">
    <property type="term" value="C:membrane"/>
    <property type="evidence" value="ECO:0007669"/>
    <property type="project" value="UniProtKB-SubCell"/>
</dbReference>
<dbReference type="InterPro" id="IPR015943">
    <property type="entry name" value="WD40/YVTN_repeat-like_dom_sf"/>
</dbReference>
<dbReference type="PROSITE" id="PS50894">
    <property type="entry name" value="HPT"/>
    <property type="match status" value="1"/>
</dbReference>
<feature type="domain" description="HPt" evidence="18">
    <location>
        <begin position="1336"/>
        <end position="1429"/>
    </location>
</feature>
<evidence type="ECO:0000256" key="14">
    <source>
        <dbReference type="PROSITE-ProRule" id="PRU00169"/>
    </source>
</evidence>
<keyword evidence="4 14" id="KW-0597">Phosphoprotein</keyword>
<dbReference type="EMBL" id="JAFKCZ010000001">
    <property type="protein sequence ID" value="MBN7795125.1"/>
    <property type="molecule type" value="Genomic_DNA"/>
</dbReference>
<comment type="subcellular location">
    <subcellularLocation>
        <location evidence="2">Membrane</location>
    </subcellularLocation>
</comment>
<dbReference type="FunFam" id="3.30.565.10:FF:000010">
    <property type="entry name" value="Sensor histidine kinase RcsC"/>
    <property type="match status" value="1"/>
</dbReference>
<feature type="modified residue" description="Phosphohistidine" evidence="13">
    <location>
        <position position="1375"/>
    </location>
</feature>
<reference evidence="19" key="1">
    <citation type="submission" date="2021-02" db="EMBL/GenBank/DDBJ databases">
        <title>PHA producing bacteria isolated from coastal sediment in Guangdong, Shenzhen.</title>
        <authorList>
            <person name="Zheng W."/>
            <person name="Yu S."/>
            <person name="Huang Y."/>
        </authorList>
    </citation>
    <scope>NUCLEOTIDE SEQUENCE</scope>
    <source>
        <strain evidence="19">TN14-10</strain>
    </source>
</reference>
<evidence type="ECO:0000256" key="11">
    <source>
        <dbReference type="ARBA" id="ARBA00023012"/>
    </source>
</evidence>
<feature type="modified residue" description="4-aspartylphosphate" evidence="14">
    <location>
        <position position="1217"/>
    </location>
</feature>
<dbReference type="Gene3D" id="1.20.120.160">
    <property type="entry name" value="HPT domain"/>
    <property type="match status" value="1"/>
</dbReference>
<dbReference type="SUPFAM" id="SSF63829">
    <property type="entry name" value="Calcium-dependent phosphotriesterase"/>
    <property type="match status" value="2"/>
</dbReference>
<dbReference type="Pfam" id="PF07495">
    <property type="entry name" value="Y_Y_Y"/>
    <property type="match status" value="1"/>
</dbReference>
<feature type="domain" description="Response regulatory" evidence="17">
    <location>
        <begin position="1168"/>
        <end position="1287"/>
    </location>
</feature>
<evidence type="ECO:0000259" key="16">
    <source>
        <dbReference type="PROSITE" id="PS50109"/>
    </source>
</evidence>
<organism evidence="19 20">
    <name type="scientific">Parahaliea mediterranea</name>
    <dbReference type="NCBI Taxonomy" id="651086"/>
    <lineage>
        <taxon>Bacteria</taxon>
        <taxon>Pseudomonadati</taxon>
        <taxon>Pseudomonadota</taxon>
        <taxon>Gammaproteobacteria</taxon>
        <taxon>Cellvibrionales</taxon>
        <taxon>Halieaceae</taxon>
        <taxon>Parahaliea</taxon>
    </lineage>
</organism>
<dbReference type="Pfam" id="PF00072">
    <property type="entry name" value="Response_reg"/>
    <property type="match status" value="1"/>
</dbReference>
<evidence type="ECO:0000256" key="7">
    <source>
        <dbReference type="ARBA" id="ARBA00022741"/>
    </source>
</evidence>
<dbReference type="InterPro" id="IPR003661">
    <property type="entry name" value="HisK_dim/P_dom"/>
</dbReference>
<dbReference type="InterPro" id="IPR036097">
    <property type="entry name" value="HisK_dim/P_sf"/>
</dbReference>
<accession>A0A939DBI8</accession>
<feature type="coiled-coil region" evidence="15">
    <location>
        <begin position="756"/>
        <end position="804"/>
    </location>
</feature>
<evidence type="ECO:0000256" key="2">
    <source>
        <dbReference type="ARBA" id="ARBA00004370"/>
    </source>
</evidence>
<evidence type="ECO:0000256" key="15">
    <source>
        <dbReference type="SAM" id="Coils"/>
    </source>
</evidence>
<keyword evidence="8" id="KW-0418">Kinase</keyword>
<dbReference type="PANTHER" id="PTHR43547:SF2">
    <property type="entry name" value="HYBRID SIGNAL TRANSDUCTION HISTIDINE KINASE C"/>
    <property type="match status" value="1"/>
</dbReference>
<evidence type="ECO:0000256" key="12">
    <source>
        <dbReference type="ARBA" id="ARBA00023136"/>
    </source>
</evidence>
<evidence type="ECO:0000256" key="1">
    <source>
        <dbReference type="ARBA" id="ARBA00000085"/>
    </source>
</evidence>
<dbReference type="SUPFAM" id="SSF55874">
    <property type="entry name" value="ATPase domain of HSP90 chaperone/DNA topoisomerase II/histidine kinase"/>
    <property type="match status" value="1"/>
</dbReference>
<dbReference type="InterPro" id="IPR036641">
    <property type="entry name" value="HPT_dom_sf"/>
</dbReference>
<evidence type="ECO:0000256" key="5">
    <source>
        <dbReference type="ARBA" id="ARBA00022679"/>
    </source>
</evidence>
<keyword evidence="6" id="KW-0812">Transmembrane</keyword>
<dbReference type="FunFam" id="1.10.287.130:FF:000004">
    <property type="entry name" value="Ethylene receptor 1"/>
    <property type="match status" value="1"/>
</dbReference>
<evidence type="ECO:0000259" key="17">
    <source>
        <dbReference type="PROSITE" id="PS50110"/>
    </source>
</evidence>
<dbReference type="Gene3D" id="3.30.565.10">
    <property type="entry name" value="Histidine kinase-like ATPase, C-terminal domain"/>
    <property type="match status" value="1"/>
</dbReference>
<dbReference type="Proteomes" id="UP000664303">
    <property type="component" value="Unassembled WGS sequence"/>
</dbReference>
<keyword evidence="11" id="KW-0902">Two-component regulatory system</keyword>
<dbReference type="SMART" id="SM00387">
    <property type="entry name" value="HATPase_c"/>
    <property type="match status" value="1"/>
</dbReference>
<evidence type="ECO:0000313" key="20">
    <source>
        <dbReference type="Proteomes" id="UP000664303"/>
    </source>
</evidence>
<dbReference type="InterPro" id="IPR011006">
    <property type="entry name" value="CheY-like_superfamily"/>
</dbReference>
<dbReference type="InterPro" id="IPR008207">
    <property type="entry name" value="Sig_transdc_His_kin_Hpt_dom"/>
</dbReference>
<evidence type="ECO:0000256" key="10">
    <source>
        <dbReference type="ARBA" id="ARBA00022989"/>
    </source>
</evidence>
<keyword evidence="20" id="KW-1185">Reference proteome</keyword>
<dbReference type="RefSeq" id="WP_206558566.1">
    <property type="nucleotide sequence ID" value="NZ_JAFKCZ010000001.1"/>
</dbReference>
<protein>
    <recommendedName>
        <fullName evidence="3">histidine kinase</fullName>
        <ecNumber evidence="3">2.7.13.3</ecNumber>
    </recommendedName>
</protein>
<evidence type="ECO:0000256" key="6">
    <source>
        <dbReference type="ARBA" id="ARBA00022692"/>
    </source>
</evidence>
<gene>
    <name evidence="19" type="ORF">JYP50_00890</name>
</gene>
<dbReference type="SMART" id="SM00388">
    <property type="entry name" value="HisKA"/>
    <property type="match status" value="1"/>
</dbReference>
<dbReference type="SUPFAM" id="SSF47226">
    <property type="entry name" value="Histidine-containing phosphotransfer domain, HPT domain"/>
    <property type="match status" value="1"/>
</dbReference>
<dbReference type="Pfam" id="PF02518">
    <property type="entry name" value="HATPase_c"/>
    <property type="match status" value="1"/>
</dbReference>
<keyword evidence="10" id="KW-1133">Transmembrane helix</keyword>
<name>A0A939DBI8_9GAMM</name>